<comment type="similarity">
    <text evidence="2">Belongs to the krueppel C2H2-type zinc-finger protein family.</text>
</comment>
<evidence type="ECO:0000256" key="10">
    <source>
        <dbReference type="PROSITE-ProRule" id="PRU00042"/>
    </source>
</evidence>
<feature type="compositionally biased region" description="Basic and acidic residues" evidence="11">
    <location>
        <begin position="191"/>
        <end position="207"/>
    </location>
</feature>
<dbReference type="PANTHER" id="PTHR16515:SF49">
    <property type="entry name" value="GASTRULA ZINC FINGER PROTEIN XLCGF49.1-LIKE-RELATED"/>
    <property type="match status" value="1"/>
</dbReference>
<feature type="domain" description="C2H2-type" evidence="12">
    <location>
        <begin position="272"/>
        <end position="299"/>
    </location>
</feature>
<feature type="domain" description="C2H2-type" evidence="12">
    <location>
        <begin position="244"/>
        <end position="271"/>
    </location>
</feature>
<feature type="domain" description="C2H2-type" evidence="12">
    <location>
        <begin position="300"/>
        <end position="327"/>
    </location>
</feature>
<feature type="domain" description="C2H2-type" evidence="12">
    <location>
        <begin position="216"/>
        <end position="243"/>
    </location>
</feature>
<reference evidence="13" key="1">
    <citation type="submission" date="2021-06" db="EMBL/GenBank/DDBJ databases">
        <authorList>
            <consortium name="Wellcome Sanger Institute Data Sharing"/>
        </authorList>
    </citation>
    <scope>NUCLEOTIDE SEQUENCE [LARGE SCALE GENOMIC DNA]</scope>
</reference>
<evidence type="ECO:0000256" key="4">
    <source>
        <dbReference type="ARBA" id="ARBA00022737"/>
    </source>
</evidence>
<feature type="domain" description="C2H2-type" evidence="12">
    <location>
        <begin position="356"/>
        <end position="383"/>
    </location>
</feature>
<evidence type="ECO:0000256" key="5">
    <source>
        <dbReference type="ARBA" id="ARBA00022771"/>
    </source>
</evidence>
<keyword evidence="3" id="KW-0479">Metal-binding</keyword>
<keyword evidence="9" id="KW-0539">Nucleus</keyword>
<dbReference type="Proteomes" id="UP000694620">
    <property type="component" value="Chromosome 1"/>
</dbReference>
<feature type="domain" description="C2H2-type" evidence="12">
    <location>
        <begin position="384"/>
        <end position="411"/>
    </location>
</feature>
<dbReference type="PROSITE" id="PS00028">
    <property type="entry name" value="ZINC_FINGER_C2H2_1"/>
    <property type="match status" value="7"/>
</dbReference>
<protein>
    <recommendedName>
        <fullName evidence="12">C2H2-type domain-containing protein</fullName>
    </recommendedName>
</protein>
<evidence type="ECO:0000313" key="13">
    <source>
        <dbReference type="Ensembl" id="ENSECRP00000003675.1"/>
    </source>
</evidence>
<evidence type="ECO:0000256" key="9">
    <source>
        <dbReference type="ARBA" id="ARBA00023242"/>
    </source>
</evidence>
<reference evidence="13" key="2">
    <citation type="submission" date="2025-08" db="UniProtKB">
        <authorList>
            <consortium name="Ensembl"/>
        </authorList>
    </citation>
    <scope>IDENTIFICATION</scope>
</reference>
<dbReference type="Pfam" id="PF00096">
    <property type="entry name" value="zf-C2H2"/>
    <property type="match status" value="5"/>
</dbReference>
<dbReference type="FunFam" id="3.30.160.60:FF:000688">
    <property type="entry name" value="zinc finger protein 197 isoform X1"/>
    <property type="match status" value="1"/>
</dbReference>
<evidence type="ECO:0000256" key="11">
    <source>
        <dbReference type="SAM" id="MobiDB-lite"/>
    </source>
</evidence>
<dbReference type="InterPro" id="IPR050331">
    <property type="entry name" value="Zinc_finger"/>
</dbReference>
<keyword evidence="5 10" id="KW-0863">Zinc-finger</keyword>
<dbReference type="SUPFAM" id="SSF57667">
    <property type="entry name" value="beta-beta-alpha zinc fingers"/>
    <property type="match status" value="4"/>
</dbReference>
<evidence type="ECO:0000256" key="3">
    <source>
        <dbReference type="ARBA" id="ARBA00022723"/>
    </source>
</evidence>
<dbReference type="InterPro" id="IPR013087">
    <property type="entry name" value="Znf_C2H2_type"/>
</dbReference>
<dbReference type="FunFam" id="3.30.160.60:FF:000512">
    <property type="entry name" value="zinc finger protein 197 isoform X1"/>
    <property type="match status" value="1"/>
</dbReference>
<dbReference type="FunFam" id="3.30.160.60:FF:002063">
    <property type="entry name" value="RB associated KRAB zinc finger"/>
    <property type="match status" value="2"/>
</dbReference>
<keyword evidence="8" id="KW-0804">Transcription</keyword>
<evidence type="ECO:0000256" key="7">
    <source>
        <dbReference type="ARBA" id="ARBA00023015"/>
    </source>
</evidence>
<dbReference type="GO" id="GO:0008270">
    <property type="term" value="F:zinc ion binding"/>
    <property type="evidence" value="ECO:0007669"/>
    <property type="project" value="UniProtKB-KW"/>
</dbReference>
<dbReference type="Gene3D" id="3.30.160.60">
    <property type="entry name" value="Classic Zinc Finger"/>
    <property type="match status" value="7"/>
</dbReference>
<keyword evidence="14" id="KW-1185">Reference proteome</keyword>
<sequence>MNMKEEMHEAVINSTEKMTVSIKKEECDGESVHPNQESLCIKEEDYELVTVDIKEEAEETSVRFEMPKPASMECTDLKVGSESLLSETKMADEMSSVRTWEDQPTPSNWATITLQDNGRFFLSLPHTSLHYKAQQIANDENVKKVTSESEGVVIPASLQDNSLLFMKLTTVGVINTQPEMHITKDSATVHQEQRKSSESEPKSKNDRQSQAQQKMFQCSECGKRFTRISHLHNHTRIHTGEKPYCCSECGRRFITSSSLQYHRRTHTGEKPFCCPECGKQFITSSKFQYHKRTHTGEKPYCCSECGKRFTTSSYLQIHAQIHNGEKPYCCAECGTGFMCKSSLQKHRRIHTGEKPYSCFECGKLFSYKSTLQTHIMIHTGEKPFCCFECGKGFTFKSCLQKHGRVHTKGKR</sequence>
<evidence type="ECO:0000256" key="2">
    <source>
        <dbReference type="ARBA" id="ARBA00006991"/>
    </source>
</evidence>
<evidence type="ECO:0000313" key="14">
    <source>
        <dbReference type="Proteomes" id="UP000694620"/>
    </source>
</evidence>
<dbReference type="AlphaFoldDB" id="A0A8C4RJT6"/>
<evidence type="ECO:0000259" key="12">
    <source>
        <dbReference type="PROSITE" id="PS50157"/>
    </source>
</evidence>
<dbReference type="GO" id="GO:0005634">
    <property type="term" value="C:nucleus"/>
    <property type="evidence" value="ECO:0007669"/>
    <property type="project" value="UniProtKB-SubCell"/>
</dbReference>
<keyword evidence="4" id="KW-0677">Repeat</keyword>
<accession>A0A8C4RJT6</accession>
<dbReference type="FunFam" id="3.30.160.60:FF:000912">
    <property type="entry name" value="Zinc finger protein 660"/>
    <property type="match status" value="1"/>
</dbReference>
<keyword evidence="7" id="KW-0805">Transcription regulation</keyword>
<comment type="subcellular location">
    <subcellularLocation>
        <location evidence="1">Nucleus</location>
    </subcellularLocation>
</comment>
<feature type="domain" description="C2H2-type" evidence="12">
    <location>
        <begin position="328"/>
        <end position="355"/>
    </location>
</feature>
<organism evidence="13 14">
    <name type="scientific">Erpetoichthys calabaricus</name>
    <name type="common">Rope fish</name>
    <name type="synonym">Calamoichthys calabaricus</name>
    <dbReference type="NCBI Taxonomy" id="27687"/>
    <lineage>
        <taxon>Eukaryota</taxon>
        <taxon>Metazoa</taxon>
        <taxon>Chordata</taxon>
        <taxon>Craniata</taxon>
        <taxon>Vertebrata</taxon>
        <taxon>Euteleostomi</taxon>
        <taxon>Actinopterygii</taxon>
        <taxon>Polypteriformes</taxon>
        <taxon>Polypteridae</taxon>
        <taxon>Erpetoichthys</taxon>
    </lineage>
</organism>
<proteinExistence type="inferred from homology"/>
<dbReference type="GO" id="GO:0010468">
    <property type="term" value="P:regulation of gene expression"/>
    <property type="evidence" value="ECO:0007669"/>
    <property type="project" value="TreeGrafter"/>
</dbReference>
<evidence type="ECO:0000256" key="6">
    <source>
        <dbReference type="ARBA" id="ARBA00022833"/>
    </source>
</evidence>
<evidence type="ECO:0000256" key="1">
    <source>
        <dbReference type="ARBA" id="ARBA00004123"/>
    </source>
</evidence>
<dbReference type="InterPro" id="IPR036236">
    <property type="entry name" value="Znf_C2H2_sf"/>
</dbReference>
<dbReference type="FunFam" id="3.30.160.60:FF:002343">
    <property type="entry name" value="Zinc finger protein 33A"/>
    <property type="match status" value="1"/>
</dbReference>
<name>A0A8C4RJT6_ERPCA</name>
<reference evidence="13" key="3">
    <citation type="submission" date="2025-09" db="UniProtKB">
        <authorList>
            <consortium name="Ensembl"/>
        </authorList>
    </citation>
    <scope>IDENTIFICATION</scope>
</reference>
<dbReference type="FunFam" id="3.30.160.60:FF:002169">
    <property type="entry name" value="Zgc:174573"/>
    <property type="match status" value="1"/>
</dbReference>
<dbReference type="PANTHER" id="PTHR16515">
    <property type="entry name" value="PR DOMAIN ZINC FINGER PROTEIN"/>
    <property type="match status" value="1"/>
</dbReference>
<feature type="region of interest" description="Disordered" evidence="11">
    <location>
        <begin position="182"/>
        <end position="209"/>
    </location>
</feature>
<dbReference type="PROSITE" id="PS50157">
    <property type="entry name" value="ZINC_FINGER_C2H2_2"/>
    <property type="match status" value="7"/>
</dbReference>
<evidence type="ECO:0000256" key="8">
    <source>
        <dbReference type="ARBA" id="ARBA00023163"/>
    </source>
</evidence>
<dbReference type="Ensembl" id="ENSECRT00000003736.1">
    <property type="protein sequence ID" value="ENSECRP00000003675.1"/>
    <property type="gene ID" value="ENSECRG00000002522.1"/>
</dbReference>
<dbReference type="SMART" id="SM00355">
    <property type="entry name" value="ZnF_C2H2"/>
    <property type="match status" value="7"/>
</dbReference>
<dbReference type="GeneTree" id="ENSGT00940000154715"/>
<keyword evidence="6" id="KW-0862">Zinc</keyword>